<evidence type="ECO:0000256" key="7">
    <source>
        <dbReference type="PROSITE-ProRule" id="PRU01373"/>
    </source>
</evidence>
<gene>
    <name evidence="10" type="ORF">NHP190003_00850</name>
</gene>
<protein>
    <submittedName>
        <fullName evidence="10">Periplasmic protein involved in flagellin deglycosylation</fullName>
    </submittedName>
</protein>
<feature type="domain" description="L,D-TPase catalytic" evidence="9">
    <location>
        <begin position="74"/>
        <end position="205"/>
    </location>
</feature>
<dbReference type="RefSeq" id="WP_221279618.1">
    <property type="nucleotide sequence ID" value="NZ_AP024814.1"/>
</dbReference>
<keyword evidence="4 7" id="KW-0133">Cell shape</keyword>
<dbReference type="Pfam" id="PF03734">
    <property type="entry name" value="YkuD"/>
    <property type="match status" value="1"/>
</dbReference>
<accession>A0ABM7S8G4</accession>
<evidence type="ECO:0000256" key="8">
    <source>
        <dbReference type="SAM" id="SignalP"/>
    </source>
</evidence>
<dbReference type="CDD" id="cd16913">
    <property type="entry name" value="YkuD_like"/>
    <property type="match status" value="1"/>
</dbReference>
<keyword evidence="3" id="KW-0808">Transferase</keyword>
<reference evidence="10 11" key="1">
    <citation type="submission" date="2021-07" db="EMBL/GenBank/DDBJ databases">
        <title>Novel Helicobacter sp. Isolated from a dog.</title>
        <authorList>
            <person name="Rimbara E."/>
            <person name="Suzuki M."/>
        </authorList>
    </citation>
    <scope>NUCLEOTIDE SEQUENCE [LARGE SCALE GENOMIC DNA]</scope>
    <source>
        <strain evidence="11">NHP19-003</strain>
    </source>
</reference>
<evidence type="ECO:0000256" key="3">
    <source>
        <dbReference type="ARBA" id="ARBA00022679"/>
    </source>
</evidence>
<evidence type="ECO:0000256" key="2">
    <source>
        <dbReference type="ARBA" id="ARBA00005992"/>
    </source>
</evidence>
<dbReference type="SUPFAM" id="SSF54427">
    <property type="entry name" value="NTF2-like"/>
    <property type="match status" value="1"/>
</dbReference>
<feature type="active site" description="Nucleophile" evidence="7">
    <location>
        <position position="180"/>
    </location>
</feature>
<evidence type="ECO:0000256" key="1">
    <source>
        <dbReference type="ARBA" id="ARBA00004752"/>
    </source>
</evidence>
<evidence type="ECO:0000256" key="5">
    <source>
        <dbReference type="ARBA" id="ARBA00022984"/>
    </source>
</evidence>
<keyword evidence="11" id="KW-1185">Reference proteome</keyword>
<dbReference type="Pfam" id="PF24125">
    <property type="entry name" value="Cds6_C"/>
    <property type="match status" value="1"/>
</dbReference>
<feature type="active site" description="Proton donor/acceptor" evidence="7">
    <location>
        <position position="165"/>
    </location>
</feature>
<dbReference type="SUPFAM" id="SSF141523">
    <property type="entry name" value="L,D-transpeptidase catalytic domain-like"/>
    <property type="match status" value="1"/>
</dbReference>
<evidence type="ECO:0000313" key="10">
    <source>
        <dbReference type="EMBL" id="BCZ16803.1"/>
    </source>
</evidence>
<organism evidence="10 11">
    <name type="scientific">Helicobacter gastrocanis</name>
    <dbReference type="NCBI Taxonomy" id="2849641"/>
    <lineage>
        <taxon>Bacteria</taxon>
        <taxon>Pseudomonadati</taxon>
        <taxon>Campylobacterota</taxon>
        <taxon>Epsilonproteobacteria</taxon>
        <taxon>Campylobacterales</taxon>
        <taxon>Helicobacteraceae</taxon>
        <taxon>Helicobacter</taxon>
    </lineage>
</organism>
<dbReference type="PANTHER" id="PTHR36699:SF1">
    <property type="entry name" value="L,D-TRANSPEPTIDASE YAFK-RELATED"/>
    <property type="match status" value="1"/>
</dbReference>
<dbReference type="InterPro" id="IPR032710">
    <property type="entry name" value="NTF2-like_dom_sf"/>
</dbReference>
<keyword evidence="10" id="KW-0282">Flagellum</keyword>
<proteinExistence type="inferred from homology"/>
<dbReference type="Gene3D" id="2.40.440.10">
    <property type="entry name" value="L,D-transpeptidase catalytic domain-like"/>
    <property type="match status" value="1"/>
</dbReference>
<keyword evidence="10" id="KW-0969">Cilium</keyword>
<dbReference type="PANTHER" id="PTHR36699">
    <property type="entry name" value="LD-TRANSPEPTIDASE"/>
    <property type="match status" value="1"/>
</dbReference>
<dbReference type="EMBL" id="AP024814">
    <property type="protein sequence ID" value="BCZ16803.1"/>
    <property type="molecule type" value="Genomic_DNA"/>
</dbReference>
<name>A0ABM7S8G4_9HELI</name>
<evidence type="ECO:0000256" key="4">
    <source>
        <dbReference type="ARBA" id="ARBA00022960"/>
    </source>
</evidence>
<evidence type="ECO:0000259" key="9">
    <source>
        <dbReference type="PROSITE" id="PS52029"/>
    </source>
</evidence>
<comment type="pathway">
    <text evidence="1 7">Cell wall biogenesis; peptidoglycan biosynthesis.</text>
</comment>
<evidence type="ECO:0000256" key="6">
    <source>
        <dbReference type="ARBA" id="ARBA00023316"/>
    </source>
</evidence>
<keyword evidence="8" id="KW-0732">Signal</keyword>
<keyword evidence="6 7" id="KW-0961">Cell wall biogenesis/degradation</keyword>
<dbReference type="InterPro" id="IPR056203">
    <property type="entry name" value="Cds6_C"/>
</dbReference>
<keyword evidence="10" id="KW-0966">Cell projection</keyword>
<feature type="signal peptide" evidence="8">
    <location>
        <begin position="1"/>
        <end position="23"/>
    </location>
</feature>
<evidence type="ECO:0000313" key="11">
    <source>
        <dbReference type="Proteomes" id="UP000826775"/>
    </source>
</evidence>
<comment type="similarity">
    <text evidence="2">Belongs to the YkuD family.</text>
</comment>
<dbReference type="InterPro" id="IPR005490">
    <property type="entry name" value="LD_TPept_cat_dom"/>
</dbReference>
<dbReference type="Proteomes" id="UP000826775">
    <property type="component" value="Chromosome"/>
</dbReference>
<dbReference type="PROSITE" id="PS52029">
    <property type="entry name" value="LD_TPASE"/>
    <property type="match status" value="1"/>
</dbReference>
<dbReference type="InterPro" id="IPR038063">
    <property type="entry name" value="Transpep_catalytic_dom"/>
</dbReference>
<feature type="chain" id="PRO_5046806970" evidence="8">
    <location>
        <begin position="24"/>
        <end position="334"/>
    </location>
</feature>
<keyword evidence="5 7" id="KW-0573">Peptidoglycan synthesis</keyword>
<sequence>MLKQKAFLHSVFLAMALAVTAQADTLMGFVKAYHEKGIESIEKLLQSYLSQREFWEDLLETKDTTYGYYEDLNYLFLINKANPKLELYQMGGEKITKVDSTKALVGSKIGVKVSEGDKATPIGVYQIVKKIASPSTYYGPLALVTNYPNPLDVVLKRTGHGIWIHGMPLDGKRGNNTKGCIAIDNMALQNYDKIVRGKKSILIVYENNLPQASKAELATLLGSLYAWRSAWARNNLVSYLEFYAPDFRHVSGMDIKKFEKFKTKIFAKNEDKVIRFSGVNITPYPTNSGDKLFRIAFNQDYEAYKHKKLTYSSHGLKELYVRLKGQKMQIVVEK</sequence>